<accession>A0AAE3FTR0</accession>
<proteinExistence type="predicted"/>
<protein>
    <submittedName>
        <fullName evidence="2">Uncharacterized protein</fullName>
    </submittedName>
</protein>
<feature type="region of interest" description="Disordered" evidence="1">
    <location>
        <begin position="22"/>
        <end position="71"/>
    </location>
</feature>
<gene>
    <name evidence="2" type="ORF">AArcSt2_00590</name>
</gene>
<comment type="caution">
    <text evidence="2">The sequence shown here is derived from an EMBL/GenBank/DDBJ whole genome shotgun (WGS) entry which is preliminary data.</text>
</comment>
<sequence length="242" mass="25588">MNRRSYLLLSGGALTAVAGCTGDGDGNGERTPYADSSNSYESDGGDAVTHTFSGTGTAGGDDSDGEPAYTDTFSHNTTGPTIVEYDHDGDDAFSVWFVDENQDRISLGYSAVGPFEGRTIHSFDEQTLGLSVDADGDWEVSVTELPVYNTGESLPVTVESILVDVVGPVEFSDDSDITFTFTATGGAGHTVDLFNREGELSARVFEIEDDIEDETLTADIGGVGYILVESGGEWELSIDTVD</sequence>
<dbReference type="PROSITE" id="PS51257">
    <property type="entry name" value="PROKAR_LIPOPROTEIN"/>
    <property type="match status" value="1"/>
</dbReference>
<evidence type="ECO:0000256" key="1">
    <source>
        <dbReference type="SAM" id="MobiDB-lite"/>
    </source>
</evidence>
<keyword evidence="3" id="KW-1185">Reference proteome</keyword>
<evidence type="ECO:0000313" key="2">
    <source>
        <dbReference type="EMBL" id="MCL9815432.1"/>
    </source>
</evidence>
<dbReference type="AlphaFoldDB" id="A0AAE3FTR0"/>
<reference evidence="2" key="2">
    <citation type="submission" date="2022-02" db="EMBL/GenBank/DDBJ databases">
        <authorList>
            <person name="Elcheninov A.G."/>
            <person name="Sorokin D.Y."/>
            <person name="Kublanov I.V."/>
        </authorList>
    </citation>
    <scope>NUCLEOTIDE SEQUENCE</scope>
    <source>
        <strain evidence="2">AArc-St2</strain>
    </source>
</reference>
<reference evidence="2" key="1">
    <citation type="journal article" date="2022" name="Syst. Appl. Microbiol.">
        <title>Natronocalculus amylovorans gen. nov., sp. nov., and Natranaeroarchaeum aerophilus sp. nov., dominant culturable amylolytic natronoarchaea from hypersaline soda lakes in southwestern Siberia.</title>
        <authorList>
            <person name="Sorokin D.Y."/>
            <person name="Elcheninov A.G."/>
            <person name="Khizhniak T.V."/>
            <person name="Koenen M."/>
            <person name="Bale N.J."/>
            <person name="Damste J.S.S."/>
            <person name="Kublanov I.V."/>
        </authorList>
    </citation>
    <scope>NUCLEOTIDE SEQUENCE</scope>
    <source>
        <strain evidence="2">AArc-St2</strain>
    </source>
</reference>
<name>A0AAE3FTR0_9EURY</name>
<dbReference type="RefSeq" id="WP_250582223.1">
    <property type="nucleotide sequence ID" value="NZ_JAKRVX010000001.1"/>
</dbReference>
<dbReference type="Proteomes" id="UP001203207">
    <property type="component" value="Unassembled WGS sequence"/>
</dbReference>
<evidence type="ECO:0000313" key="3">
    <source>
        <dbReference type="Proteomes" id="UP001203207"/>
    </source>
</evidence>
<organism evidence="2 3">
    <name type="scientific">Natronocalculus amylovorans</name>
    <dbReference type="NCBI Taxonomy" id="2917812"/>
    <lineage>
        <taxon>Archaea</taxon>
        <taxon>Methanobacteriati</taxon>
        <taxon>Methanobacteriota</taxon>
        <taxon>Stenosarchaea group</taxon>
        <taxon>Halobacteria</taxon>
        <taxon>Halobacteriales</taxon>
        <taxon>Haloferacaceae</taxon>
        <taxon>Natronocalculus</taxon>
    </lineage>
</organism>
<dbReference type="EMBL" id="JAKRVX010000001">
    <property type="protein sequence ID" value="MCL9815432.1"/>
    <property type="molecule type" value="Genomic_DNA"/>
</dbReference>